<gene>
    <name evidence="7" type="ORF">PPENT_87.1.T0010301</name>
</gene>
<keyword evidence="8" id="KW-1185">Reference proteome</keyword>
<keyword evidence="1 3" id="KW-0547">Nucleotide-binding</keyword>
<dbReference type="SMART" id="SM00220">
    <property type="entry name" value="S_TKc"/>
    <property type="match status" value="1"/>
</dbReference>
<keyword evidence="4" id="KW-0723">Serine/threonine-protein kinase</keyword>
<dbReference type="PROSITE" id="PS50011">
    <property type="entry name" value="PROTEIN_KINASE_DOM"/>
    <property type="match status" value="1"/>
</dbReference>
<evidence type="ECO:0000256" key="5">
    <source>
        <dbReference type="SAM" id="Phobius"/>
    </source>
</evidence>
<keyword evidence="5" id="KW-0812">Transmembrane</keyword>
<evidence type="ECO:0000256" key="3">
    <source>
        <dbReference type="PROSITE-ProRule" id="PRU10141"/>
    </source>
</evidence>
<dbReference type="PROSITE" id="PS00108">
    <property type="entry name" value="PROTEIN_KINASE_ST"/>
    <property type="match status" value="1"/>
</dbReference>
<evidence type="ECO:0000259" key="6">
    <source>
        <dbReference type="PROSITE" id="PS50011"/>
    </source>
</evidence>
<keyword evidence="5" id="KW-1133">Transmembrane helix</keyword>
<proteinExistence type="inferred from homology"/>
<dbReference type="InterPro" id="IPR017441">
    <property type="entry name" value="Protein_kinase_ATP_BS"/>
</dbReference>
<comment type="similarity">
    <text evidence="4">Belongs to the protein kinase superfamily.</text>
</comment>
<name>A0A8S1RUT3_9CILI</name>
<sequence>MSQNYANFQIKDAQIEKFFDTLKKEPLGSGRNSIVYLTQHRHSSVYFALKEPRKDQLSQQSIINEINIFIKLWQNNNQEFPRCVPYMEKFSETHQILMEYMKNGSLLDILLTSGKFAEKFARTIAINLYNQIGLLHRNGVVHFDLKPDNIMFNENMMLKICDLGYANQPLGFTQGYASPEQIQNKIIDAGKCDVFAYGVILFIIVMGFPPFQHYQDNWYKMISNQQWDQFWSKIKENGKPDPSGEFKDLITKLIAVDVNKRYSMQNISTAAWFCLEKVSDQECTLELLKRINLRNVGYYKY</sequence>
<keyword evidence="2 3" id="KW-0067">ATP-binding</keyword>
<evidence type="ECO:0000313" key="8">
    <source>
        <dbReference type="Proteomes" id="UP000689195"/>
    </source>
</evidence>
<feature type="domain" description="Protein kinase" evidence="6">
    <location>
        <begin position="21"/>
        <end position="273"/>
    </location>
</feature>
<evidence type="ECO:0000313" key="7">
    <source>
        <dbReference type="EMBL" id="CAD8131818.1"/>
    </source>
</evidence>
<reference evidence="7" key="1">
    <citation type="submission" date="2021-01" db="EMBL/GenBank/DDBJ databases">
        <authorList>
            <consortium name="Genoscope - CEA"/>
            <person name="William W."/>
        </authorList>
    </citation>
    <scope>NUCLEOTIDE SEQUENCE</scope>
</reference>
<dbReference type="Pfam" id="PF00069">
    <property type="entry name" value="Pkinase"/>
    <property type="match status" value="1"/>
</dbReference>
<accession>A0A8S1RUT3</accession>
<dbReference type="InterPro" id="IPR000719">
    <property type="entry name" value="Prot_kinase_dom"/>
</dbReference>
<dbReference type="GO" id="GO:0004674">
    <property type="term" value="F:protein serine/threonine kinase activity"/>
    <property type="evidence" value="ECO:0007669"/>
    <property type="project" value="UniProtKB-KW"/>
</dbReference>
<dbReference type="AlphaFoldDB" id="A0A8S1RUT3"/>
<evidence type="ECO:0000256" key="2">
    <source>
        <dbReference type="ARBA" id="ARBA00022840"/>
    </source>
</evidence>
<organism evidence="7 8">
    <name type="scientific">Paramecium pentaurelia</name>
    <dbReference type="NCBI Taxonomy" id="43138"/>
    <lineage>
        <taxon>Eukaryota</taxon>
        <taxon>Sar</taxon>
        <taxon>Alveolata</taxon>
        <taxon>Ciliophora</taxon>
        <taxon>Intramacronucleata</taxon>
        <taxon>Oligohymenophorea</taxon>
        <taxon>Peniculida</taxon>
        <taxon>Parameciidae</taxon>
        <taxon>Paramecium</taxon>
    </lineage>
</organism>
<dbReference type="PROSITE" id="PS00107">
    <property type="entry name" value="PROTEIN_KINASE_ATP"/>
    <property type="match status" value="1"/>
</dbReference>
<evidence type="ECO:0000256" key="4">
    <source>
        <dbReference type="RuleBase" id="RU000304"/>
    </source>
</evidence>
<dbReference type="PANTHER" id="PTHR24347">
    <property type="entry name" value="SERINE/THREONINE-PROTEIN KINASE"/>
    <property type="match status" value="1"/>
</dbReference>
<keyword evidence="4" id="KW-0418">Kinase</keyword>
<dbReference type="Proteomes" id="UP000689195">
    <property type="component" value="Unassembled WGS sequence"/>
</dbReference>
<keyword evidence="5" id="KW-0472">Membrane</keyword>
<dbReference type="EMBL" id="CAJJDO010000001">
    <property type="protein sequence ID" value="CAD8131818.1"/>
    <property type="molecule type" value="Genomic_DNA"/>
</dbReference>
<keyword evidence="4" id="KW-0808">Transferase</keyword>
<comment type="caution">
    <text evidence="7">The sequence shown here is derived from an EMBL/GenBank/DDBJ whole genome shotgun (WGS) entry which is preliminary data.</text>
</comment>
<feature type="transmembrane region" description="Helical" evidence="5">
    <location>
        <begin position="194"/>
        <end position="211"/>
    </location>
</feature>
<dbReference type="GO" id="GO:0005524">
    <property type="term" value="F:ATP binding"/>
    <property type="evidence" value="ECO:0007669"/>
    <property type="project" value="UniProtKB-UniRule"/>
</dbReference>
<protein>
    <recommendedName>
        <fullName evidence="6">Protein kinase domain-containing protein</fullName>
    </recommendedName>
</protein>
<evidence type="ECO:0000256" key="1">
    <source>
        <dbReference type="ARBA" id="ARBA00022741"/>
    </source>
</evidence>
<dbReference type="InterPro" id="IPR008271">
    <property type="entry name" value="Ser/Thr_kinase_AS"/>
</dbReference>
<dbReference type="OrthoDB" id="283458at2759"/>
<feature type="binding site" evidence="3">
    <location>
        <position position="50"/>
    </location>
    <ligand>
        <name>ATP</name>
        <dbReference type="ChEBI" id="CHEBI:30616"/>
    </ligand>
</feature>